<dbReference type="STRING" id="176090.SSIN_1172"/>
<dbReference type="PATRIC" id="fig|176090.4.peg.1137"/>
<organism evidence="1 2">
    <name type="scientific">Streptococcus sinensis</name>
    <dbReference type="NCBI Taxonomy" id="176090"/>
    <lineage>
        <taxon>Bacteria</taxon>
        <taxon>Bacillati</taxon>
        <taxon>Bacillota</taxon>
        <taxon>Bacilli</taxon>
        <taxon>Lactobacillales</taxon>
        <taxon>Streptococcaceae</taxon>
        <taxon>Streptococcus</taxon>
    </lineage>
</organism>
<dbReference type="RefSeq" id="WP_037616738.1">
    <property type="nucleotide sequence ID" value="NZ_JPEN01000068.1"/>
</dbReference>
<accession>A0A0A0DG28</accession>
<dbReference type="AlphaFoldDB" id="A0A0A0DG28"/>
<protein>
    <submittedName>
        <fullName evidence="1">Uncharacterized protein</fullName>
    </submittedName>
</protein>
<evidence type="ECO:0000313" key="1">
    <source>
        <dbReference type="EMBL" id="KGM37030.1"/>
    </source>
</evidence>
<name>A0A0A0DG28_9STRE</name>
<proteinExistence type="predicted"/>
<dbReference type="Proteomes" id="UP000030019">
    <property type="component" value="Unassembled WGS sequence"/>
</dbReference>
<dbReference type="EMBL" id="JPEN01000068">
    <property type="protein sequence ID" value="KGM37030.1"/>
    <property type="molecule type" value="Genomic_DNA"/>
</dbReference>
<reference evidence="1 2" key="1">
    <citation type="submission" date="2014-06" db="EMBL/GenBank/DDBJ databases">
        <authorList>
            <person name="Teng J.L."/>
            <person name="Huang Y."/>
            <person name="Tse H."/>
            <person name="Lau S.K."/>
            <person name="Woo P.C."/>
        </authorList>
    </citation>
    <scope>NUCLEOTIDE SEQUENCE [LARGE SCALE GENOMIC DNA]</scope>
    <source>
        <strain evidence="1 2">HKU4</strain>
    </source>
</reference>
<gene>
    <name evidence="1" type="ORF">SSIN_1172</name>
</gene>
<comment type="caution">
    <text evidence="1">The sequence shown here is derived from an EMBL/GenBank/DDBJ whole genome shotgun (WGS) entry which is preliminary data.</text>
</comment>
<evidence type="ECO:0000313" key="2">
    <source>
        <dbReference type="Proteomes" id="UP000030019"/>
    </source>
</evidence>
<keyword evidence="2" id="KW-1185">Reference proteome</keyword>
<sequence length="85" mass="10111">MTRKQIDDQSDDLMADSLQVENYLKQGRSCHRWTVHLGIEQGVYSYLERYQLASPQLQFKIFLFSSFYGSKINHFLEDIRGEQYV</sequence>